<gene>
    <name evidence="1" type="ORF">AB5J58_03895</name>
</gene>
<evidence type="ECO:0000313" key="1">
    <source>
        <dbReference type="EMBL" id="XDP99375.1"/>
    </source>
</evidence>
<organism evidence="1">
    <name type="scientific">Streptomyces sp. R08</name>
    <dbReference type="NCBI Taxonomy" id="3238624"/>
    <lineage>
        <taxon>Bacteria</taxon>
        <taxon>Bacillati</taxon>
        <taxon>Actinomycetota</taxon>
        <taxon>Actinomycetes</taxon>
        <taxon>Kitasatosporales</taxon>
        <taxon>Streptomycetaceae</taxon>
        <taxon>Streptomyces</taxon>
    </lineage>
</organism>
<dbReference type="EMBL" id="CP163431">
    <property type="protein sequence ID" value="XDP99375.1"/>
    <property type="molecule type" value="Genomic_DNA"/>
</dbReference>
<proteinExistence type="predicted"/>
<protein>
    <submittedName>
        <fullName evidence="1">Uncharacterized protein</fullName>
    </submittedName>
</protein>
<reference evidence="1" key="1">
    <citation type="submission" date="2024-07" db="EMBL/GenBank/DDBJ databases">
        <authorList>
            <person name="Yu S.T."/>
        </authorList>
    </citation>
    <scope>NUCLEOTIDE SEQUENCE</scope>
    <source>
        <strain evidence="1">R08</strain>
    </source>
</reference>
<sequence length="149" mass="16656">MDSTFRYELRVPAAANADEGWAEPARKGEMTTWAGTAHDLGRLVLKRWHEEAEEKYRGLPAYVEVHSEDGRHAEINESTPATGPTLALECAIEDAQAADFAHDVKRQELAEAMRDAREFDGLSDRNIEHRVRFVLNPNEARSILGDGKG</sequence>
<dbReference type="AlphaFoldDB" id="A0AB39M2Z3"/>
<name>A0AB39M2Z3_9ACTN</name>
<accession>A0AB39M2Z3</accession>
<dbReference type="RefSeq" id="WP_369186496.1">
    <property type="nucleotide sequence ID" value="NZ_CP163431.1"/>
</dbReference>